<dbReference type="Pfam" id="PF05478">
    <property type="entry name" value="Prominin"/>
    <property type="match status" value="1"/>
</dbReference>
<reference evidence="7" key="1">
    <citation type="submission" date="2012-04" db="EMBL/GenBank/DDBJ databases">
        <title>The Genome Sequence of Loa loa.</title>
        <authorList>
            <consortium name="The Broad Institute Genome Sequencing Platform"/>
            <consortium name="Broad Institute Genome Sequencing Center for Infectious Disease"/>
            <person name="Nutman T.B."/>
            <person name="Fink D.L."/>
            <person name="Russ C."/>
            <person name="Young S."/>
            <person name="Zeng Q."/>
            <person name="Gargeya S."/>
            <person name="Alvarado L."/>
            <person name="Berlin A."/>
            <person name="Chapman S.B."/>
            <person name="Chen Z."/>
            <person name="Freedman E."/>
            <person name="Gellesch M."/>
            <person name="Goldberg J."/>
            <person name="Griggs A."/>
            <person name="Gujja S."/>
            <person name="Heilman E.R."/>
            <person name="Heiman D."/>
            <person name="Howarth C."/>
            <person name="Mehta T."/>
            <person name="Neiman D."/>
            <person name="Pearson M."/>
            <person name="Roberts A."/>
            <person name="Saif S."/>
            <person name="Shea T."/>
            <person name="Shenoy N."/>
            <person name="Sisk P."/>
            <person name="Stolte C."/>
            <person name="Sykes S."/>
            <person name="White J."/>
            <person name="Yandava C."/>
            <person name="Haas B."/>
            <person name="Henn M.R."/>
            <person name="Nusbaum C."/>
            <person name="Birren B."/>
        </authorList>
    </citation>
    <scope>NUCLEOTIDE SEQUENCE [LARGE SCALE GENOMIC DNA]</scope>
</reference>
<evidence type="ECO:0000256" key="1">
    <source>
        <dbReference type="ARBA" id="ARBA00004141"/>
    </source>
</evidence>
<evidence type="ECO:0000256" key="5">
    <source>
        <dbReference type="ARBA" id="ARBA00023136"/>
    </source>
</evidence>
<dbReference type="AlphaFoldDB" id="A0A1S0TG86"/>
<evidence type="ECO:0000256" key="3">
    <source>
        <dbReference type="ARBA" id="ARBA00022692"/>
    </source>
</evidence>
<evidence type="ECO:0000256" key="6">
    <source>
        <dbReference type="ARBA" id="ARBA00023180"/>
    </source>
</evidence>
<keyword evidence="6" id="KW-0325">Glycoprotein</keyword>
<name>A0A1S0TG86_LOALO</name>
<keyword evidence="5" id="KW-0472">Membrane</keyword>
<dbReference type="PANTHER" id="PTHR22730">
    <property type="entry name" value="PROMININ PROM PROTEIN"/>
    <property type="match status" value="1"/>
</dbReference>
<dbReference type="OrthoDB" id="5850553at2759"/>
<dbReference type="KEGG" id="loa:LOAG_15268"/>
<evidence type="ECO:0000313" key="7">
    <source>
        <dbReference type="EMBL" id="EFO13261.2"/>
    </source>
</evidence>
<keyword evidence="4" id="KW-1133">Transmembrane helix</keyword>
<evidence type="ECO:0000256" key="2">
    <source>
        <dbReference type="ARBA" id="ARBA00006058"/>
    </source>
</evidence>
<organism evidence="7">
    <name type="scientific">Loa loa</name>
    <name type="common">Eye worm</name>
    <name type="synonym">Filaria loa</name>
    <dbReference type="NCBI Taxonomy" id="7209"/>
    <lineage>
        <taxon>Eukaryota</taxon>
        <taxon>Metazoa</taxon>
        <taxon>Ecdysozoa</taxon>
        <taxon>Nematoda</taxon>
        <taxon>Chromadorea</taxon>
        <taxon>Rhabditida</taxon>
        <taxon>Spirurina</taxon>
        <taxon>Spiruromorpha</taxon>
        <taxon>Filarioidea</taxon>
        <taxon>Onchocercidae</taxon>
        <taxon>Loa</taxon>
    </lineage>
</organism>
<dbReference type="PANTHER" id="PTHR22730:SF1">
    <property type="entry name" value="PROMININ-LIKE PROTEIN"/>
    <property type="match status" value="1"/>
</dbReference>
<dbReference type="GeneID" id="9952758"/>
<comment type="similarity">
    <text evidence="2">Belongs to the prominin family.</text>
</comment>
<dbReference type="GO" id="GO:0016020">
    <property type="term" value="C:membrane"/>
    <property type="evidence" value="ECO:0007669"/>
    <property type="project" value="UniProtKB-SubCell"/>
</dbReference>
<gene>
    <name evidence="7" type="ORF">LOAG_15268</name>
</gene>
<dbReference type="InterPro" id="IPR008795">
    <property type="entry name" value="Prominin"/>
</dbReference>
<comment type="subcellular location">
    <subcellularLocation>
        <location evidence="1">Membrane</location>
        <topology evidence="1">Multi-pass membrane protein</topology>
    </subcellularLocation>
</comment>
<proteinExistence type="inferred from homology"/>
<dbReference type="EMBL" id="JH713794">
    <property type="protein sequence ID" value="EFO13261.2"/>
    <property type="molecule type" value="Genomic_DNA"/>
</dbReference>
<dbReference type="RefSeq" id="XP_003150808.2">
    <property type="nucleotide sequence ID" value="XM_003150760.2"/>
</dbReference>
<dbReference type="CTD" id="9952758"/>
<feature type="non-terminal residue" evidence="7">
    <location>
        <position position="93"/>
    </location>
</feature>
<dbReference type="InParanoid" id="A0A1S0TG86"/>
<accession>A0A1S0TG86</accession>
<protein>
    <submittedName>
        <fullName evidence="7">Uncharacterized protein</fullName>
    </submittedName>
</protein>
<evidence type="ECO:0000256" key="4">
    <source>
        <dbReference type="ARBA" id="ARBA00022989"/>
    </source>
</evidence>
<sequence length="93" mass="10538">MLTELNDRLARIAIPSVTLSAKLQHAQALLSSNLNEYFRAAADQLVQEMEQQIGKYMEHVRIQMSRNVSSCVPLFNIAKKTRTALCQAFIDPF</sequence>
<keyword evidence="3" id="KW-0812">Transmembrane</keyword>